<gene>
    <name evidence="2" type="ORF">E9998_06395</name>
</gene>
<evidence type="ECO:0000313" key="3">
    <source>
        <dbReference type="Proteomes" id="UP000305792"/>
    </source>
</evidence>
<dbReference type="Proteomes" id="UP000305792">
    <property type="component" value="Unassembled WGS sequence"/>
</dbReference>
<accession>A0A4S8PHE4</accession>
<feature type="compositionally biased region" description="Low complexity" evidence="1">
    <location>
        <begin position="17"/>
        <end position="71"/>
    </location>
</feature>
<evidence type="ECO:0000313" key="2">
    <source>
        <dbReference type="EMBL" id="THV30010.1"/>
    </source>
</evidence>
<dbReference type="EMBL" id="STGX01000004">
    <property type="protein sequence ID" value="THV30010.1"/>
    <property type="molecule type" value="Genomic_DNA"/>
</dbReference>
<reference evidence="2 3" key="1">
    <citation type="journal article" date="2018" name="Int. J. Syst. Evol. Microbiol.">
        <title>Glycomyces paridis sp. nov., isolated from the medicinal plant Paris polyphylla.</title>
        <authorList>
            <person name="Fang X.M."/>
            <person name="Bai J.L."/>
            <person name="Su J."/>
            <person name="Zhao L.L."/>
            <person name="Liu H.Y."/>
            <person name="Ma B.P."/>
            <person name="Zhang Y.Q."/>
            <person name="Yu L.Y."/>
        </authorList>
    </citation>
    <scope>NUCLEOTIDE SEQUENCE [LARGE SCALE GENOMIC DNA]</scope>
    <source>
        <strain evidence="2 3">CPCC 204357</strain>
    </source>
</reference>
<comment type="caution">
    <text evidence="2">The sequence shown here is derived from an EMBL/GenBank/DDBJ whole genome shotgun (WGS) entry which is preliminary data.</text>
</comment>
<proteinExistence type="predicted"/>
<dbReference type="Pfam" id="PF15589">
    <property type="entry name" value="Imm21"/>
    <property type="match status" value="1"/>
</dbReference>
<organism evidence="2 3">
    <name type="scientific">Glycomyces paridis</name>
    <dbReference type="NCBI Taxonomy" id="2126555"/>
    <lineage>
        <taxon>Bacteria</taxon>
        <taxon>Bacillati</taxon>
        <taxon>Actinomycetota</taxon>
        <taxon>Actinomycetes</taxon>
        <taxon>Glycomycetales</taxon>
        <taxon>Glycomycetaceae</taxon>
        <taxon>Glycomyces</taxon>
    </lineage>
</organism>
<sequence length="301" mass="32866">MPCWWCASEKWRRARMSGRASTKAASRSSSTRSSTRSPRSRSTLEPWSSRGTSRSAATARRSCTTSATRPSGGRSRAPTRTTGMPSDHSWTRDVGGYGYRGSVTYSDLAWINTTGGPIVVLQALHAAAWGGAEDDPDCEDELDGWGDYGTACRVDDRIGLVGYGEPVEGIAPQYKAEFGPDGAPFRALVLGDEPLMSTFVPVHRIALRWYCADSYEHLFATVEAALPQADWTSPLEWEVPPGGLVMMDSAFVLADYENGLWDEERPIPIDLPPGRYRIETAELANATRSAVAIAHRFTPTV</sequence>
<feature type="region of interest" description="Disordered" evidence="1">
    <location>
        <begin position="14"/>
        <end position="91"/>
    </location>
</feature>
<keyword evidence="3" id="KW-1185">Reference proteome</keyword>
<dbReference type="InterPro" id="IPR028961">
    <property type="entry name" value="Imm21"/>
</dbReference>
<dbReference type="AlphaFoldDB" id="A0A4S8PHE4"/>
<protein>
    <submittedName>
        <fullName evidence="2">Uncharacterized protein</fullName>
    </submittedName>
</protein>
<evidence type="ECO:0000256" key="1">
    <source>
        <dbReference type="SAM" id="MobiDB-lite"/>
    </source>
</evidence>
<name>A0A4S8PHE4_9ACTN</name>